<dbReference type="GeneID" id="37143980"/>
<organism evidence="1 2">
    <name type="scientific">Aspergillus uvarum CBS 121591</name>
    <dbReference type="NCBI Taxonomy" id="1448315"/>
    <lineage>
        <taxon>Eukaryota</taxon>
        <taxon>Fungi</taxon>
        <taxon>Dikarya</taxon>
        <taxon>Ascomycota</taxon>
        <taxon>Pezizomycotina</taxon>
        <taxon>Eurotiomycetes</taxon>
        <taxon>Eurotiomycetidae</taxon>
        <taxon>Eurotiales</taxon>
        <taxon>Aspergillaceae</taxon>
        <taxon>Aspergillus</taxon>
        <taxon>Aspergillus subgen. Circumdati</taxon>
    </lineage>
</organism>
<gene>
    <name evidence="1" type="ORF">BO82DRAFT_48043</name>
</gene>
<dbReference type="Proteomes" id="UP000248340">
    <property type="component" value="Unassembled WGS sequence"/>
</dbReference>
<keyword evidence="2" id="KW-1185">Reference proteome</keyword>
<dbReference type="EMBL" id="KZ821692">
    <property type="protein sequence ID" value="PYH82923.1"/>
    <property type="molecule type" value="Genomic_DNA"/>
</dbReference>
<dbReference type="VEuPathDB" id="FungiDB:BO82DRAFT_48043"/>
<name>A0A319CVM4_9EURO</name>
<proteinExistence type="predicted"/>
<dbReference type="AlphaFoldDB" id="A0A319CVM4"/>
<dbReference type="RefSeq" id="XP_025493123.1">
    <property type="nucleotide sequence ID" value="XM_025641238.1"/>
</dbReference>
<accession>A0A319CVM4</accession>
<evidence type="ECO:0000313" key="2">
    <source>
        <dbReference type="Proteomes" id="UP000248340"/>
    </source>
</evidence>
<evidence type="ECO:0000313" key="1">
    <source>
        <dbReference type="EMBL" id="PYH82923.1"/>
    </source>
</evidence>
<reference evidence="1 2" key="1">
    <citation type="submission" date="2016-12" db="EMBL/GenBank/DDBJ databases">
        <title>The genomes of Aspergillus section Nigri reveals drivers in fungal speciation.</title>
        <authorList>
            <consortium name="DOE Joint Genome Institute"/>
            <person name="Vesth T.C."/>
            <person name="Nybo J."/>
            <person name="Theobald S."/>
            <person name="Brandl J."/>
            <person name="Frisvad J.C."/>
            <person name="Nielsen K.F."/>
            <person name="Lyhne E.K."/>
            <person name="Kogle M.E."/>
            <person name="Kuo A."/>
            <person name="Riley R."/>
            <person name="Clum A."/>
            <person name="Nolan M."/>
            <person name="Lipzen A."/>
            <person name="Salamov A."/>
            <person name="Henrissat B."/>
            <person name="Wiebenga A."/>
            <person name="De Vries R.P."/>
            <person name="Grigoriev I.V."/>
            <person name="Mortensen U.H."/>
            <person name="Andersen M.R."/>
            <person name="Baker S.E."/>
        </authorList>
    </citation>
    <scope>NUCLEOTIDE SEQUENCE [LARGE SCALE GENOMIC DNA]</scope>
    <source>
        <strain evidence="1 2">CBS 121591</strain>
    </source>
</reference>
<sequence>MVLDSIPLVYFYLLPCSLPAPLRLLFPLPPLLSFVVCYHGPRRSPPRRIHEILHSTCMTPLPRIYLHFAVFAAPVAPVRAAWT</sequence>
<protein>
    <submittedName>
        <fullName evidence="1">Uncharacterized protein</fullName>
    </submittedName>
</protein>